<dbReference type="Proteomes" id="UP000494245">
    <property type="component" value="Unassembled WGS sequence"/>
</dbReference>
<evidence type="ECO:0000256" key="5">
    <source>
        <dbReference type="ARBA" id="ARBA00011996"/>
    </source>
</evidence>
<organism evidence="17 18">
    <name type="scientific">Fundidesulfovibrio magnetotacticus</name>
    <dbReference type="NCBI Taxonomy" id="2730080"/>
    <lineage>
        <taxon>Bacteria</taxon>
        <taxon>Pseudomonadati</taxon>
        <taxon>Thermodesulfobacteriota</taxon>
        <taxon>Desulfovibrionia</taxon>
        <taxon>Desulfovibrionales</taxon>
        <taxon>Desulfovibrionaceae</taxon>
        <taxon>Fundidesulfovibrio</taxon>
    </lineage>
</organism>
<dbReference type="AlphaFoldDB" id="A0A6V8LN31"/>
<evidence type="ECO:0000256" key="4">
    <source>
        <dbReference type="ARBA" id="ARBA00007837"/>
    </source>
</evidence>
<dbReference type="GO" id="GO:0006094">
    <property type="term" value="P:gluconeogenesis"/>
    <property type="evidence" value="ECO:0007669"/>
    <property type="project" value="UniProtKB-UniPathway"/>
</dbReference>
<comment type="caution">
    <text evidence="17">The sequence shown here is derived from an EMBL/GenBank/DDBJ whole genome shotgun (WGS) entry which is preliminary data.</text>
</comment>
<dbReference type="Gene3D" id="3.30.1490.20">
    <property type="entry name" value="ATP-grasp fold, A domain"/>
    <property type="match status" value="1"/>
</dbReference>
<dbReference type="UniPathway" id="UPA00138"/>
<dbReference type="Gene3D" id="3.50.30.10">
    <property type="entry name" value="Phosphohistidine domain"/>
    <property type="match status" value="1"/>
</dbReference>
<dbReference type="GO" id="GO:0008986">
    <property type="term" value="F:pyruvate, water dikinase activity"/>
    <property type="evidence" value="ECO:0007669"/>
    <property type="project" value="UniProtKB-EC"/>
</dbReference>
<dbReference type="InterPro" id="IPR006319">
    <property type="entry name" value="PEP_synth"/>
</dbReference>
<evidence type="ECO:0000256" key="6">
    <source>
        <dbReference type="ARBA" id="ARBA00021623"/>
    </source>
</evidence>
<sequence>MFTRLKTFFSSLIGGHHQGEGMSDEEILAEFKKRYHNFRLLLTANKKTLMIMSEMEQALRGASVFGMSFVRSQATAASVNVYRIVKHLSEIAPGKYDALFERLKDIQAQIAAVLDRQPQTAATELVLPLEAVDRAHADQVGSKMANLGDIMARVGLPVPPGFAVTALAYSRFMRDTGLGDEINRLIQAVGADDHATLLPLCSQIQQMIQNAKLPPDVAEAILKAYLELEARTEPDVRVSMRSSALGEDAMGQSFAGQFRSVLGVSAEELLIAYKEIVASKYSPQAVTYRMAKGIPNEDVAMCVGCMAMVKARSGGVIYSRNPLSIRDDEIFIHSAWGLAKTVVDGAVASDLFVARRGDPPRLTEQRIACKDRVYLCDPVEGVCRHEEAGEAACAPSLTDEEALRLASMAIRLDEVYAEPLDIEWAMDQERNIFLLQCRPLQQIEAGRAKRPPGQFGKPLAAGGVTGSPGVAAGTVHVVARDLDMLTFPEGGVVLAADAAPRWATLLSRASALVCERGSVAGHLSNVAREFGVPALMGMEGAVAALSGKGEVTVDADGLAVYPGRVESLLALAPKRETPQAQSPMHAILREVLDIVAPLNLLDPSVPEFSPENCLTLHDITRFCHEKSVTEMFRFGQDFQFSKRASKQLKYRVPMKWWFVNLDDGFTREITGKYVTMEEIACEPVLSLWEGFVAVPWAGPPPVDAAGLLHIVAHSTVNRNLTHGGDSEYAQGNYFMISRHYMCLSSRFGYHFCTVEALVDEREHENYVSFQFKGGAAEQGRRALRAKFVGEVLENYNFRVEIQGDEMRAVYAKGPMDLMLDRLRVIGYLLMHTRQIDMVMTNEAMVEGFRQKFAKDIGDILRQAAERHMTEVMREMA</sequence>
<dbReference type="Pfam" id="PF00391">
    <property type="entry name" value="PEP-utilizers"/>
    <property type="match status" value="1"/>
</dbReference>
<evidence type="ECO:0000256" key="11">
    <source>
        <dbReference type="ARBA" id="ARBA00022840"/>
    </source>
</evidence>
<evidence type="ECO:0000256" key="14">
    <source>
        <dbReference type="ARBA" id="ARBA00047700"/>
    </source>
</evidence>
<evidence type="ECO:0000256" key="1">
    <source>
        <dbReference type="ARBA" id="ARBA00001946"/>
    </source>
</evidence>
<evidence type="ECO:0000256" key="3">
    <source>
        <dbReference type="ARBA" id="ARBA00004742"/>
    </source>
</evidence>
<reference evidence="17 18" key="2">
    <citation type="submission" date="2020-05" db="EMBL/GenBank/DDBJ databases">
        <title>Draft genome sequence of Desulfovibrio sp. strainFSS-1.</title>
        <authorList>
            <person name="Shimoshige H."/>
            <person name="Kobayashi H."/>
            <person name="Maekawa T."/>
        </authorList>
    </citation>
    <scope>NUCLEOTIDE SEQUENCE [LARGE SCALE GENOMIC DNA]</scope>
    <source>
        <strain evidence="17 18">SIID29052-01</strain>
    </source>
</reference>
<keyword evidence="8" id="KW-0479">Metal-binding</keyword>
<dbReference type="SUPFAM" id="SSF56059">
    <property type="entry name" value="Glutathione synthetase ATP-binding domain-like"/>
    <property type="match status" value="1"/>
</dbReference>
<dbReference type="InterPro" id="IPR036637">
    <property type="entry name" value="Phosphohistidine_dom_sf"/>
</dbReference>
<comment type="pathway">
    <text evidence="3">Carbohydrate biosynthesis; gluconeogenesis.</text>
</comment>
<comment type="similarity">
    <text evidence="4">Belongs to the PEP-utilizing enzyme family.</text>
</comment>
<evidence type="ECO:0000313" key="17">
    <source>
        <dbReference type="EMBL" id="GFK94072.1"/>
    </source>
</evidence>
<dbReference type="GO" id="GO:0046872">
    <property type="term" value="F:metal ion binding"/>
    <property type="evidence" value="ECO:0007669"/>
    <property type="project" value="UniProtKB-KW"/>
</dbReference>
<evidence type="ECO:0000259" key="15">
    <source>
        <dbReference type="Pfam" id="PF00391"/>
    </source>
</evidence>
<reference evidence="17 18" key="1">
    <citation type="submission" date="2020-04" db="EMBL/GenBank/DDBJ databases">
        <authorList>
            <consortium name="Desulfovibrio sp. FSS-1 genome sequencing consortium"/>
            <person name="Shimoshige H."/>
            <person name="Kobayashi H."/>
            <person name="Maekawa T."/>
        </authorList>
    </citation>
    <scope>NUCLEOTIDE SEQUENCE [LARGE SCALE GENOMIC DNA]</scope>
    <source>
        <strain evidence="17 18">SIID29052-01</strain>
    </source>
</reference>
<dbReference type="EMBL" id="BLTE01000008">
    <property type="protein sequence ID" value="GFK94072.1"/>
    <property type="molecule type" value="Genomic_DNA"/>
</dbReference>
<evidence type="ECO:0000256" key="7">
    <source>
        <dbReference type="ARBA" id="ARBA00022679"/>
    </source>
</evidence>
<feature type="domain" description="Pyruvate phosphate dikinase AMP/ATP-binding" evidence="16">
    <location>
        <begin position="138"/>
        <end position="451"/>
    </location>
</feature>
<evidence type="ECO:0000256" key="12">
    <source>
        <dbReference type="ARBA" id="ARBA00022842"/>
    </source>
</evidence>
<dbReference type="Pfam" id="PF01326">
    <property type="entry name" value="PPDK_N"/>
    <property type="match status" value="1"/>
</dbReference>
<name>A0A6V8LN31_9BACT</name>
<dbReference type="EC" id="2.7.9.2" evidence="5"/>
<keyword evidence="10" id="KW-0418">Kinase</keyword>
<evidence type="ECO:0000256" key="10">
    <source>
        <dbReference type="ARBA" id="ARBA00022777"/>
    </source>
</evidence>
<accession>A0A6V8LN31</accession>
<evidence type="ECO:0000256" key="8">
    <source>
        <dbReference type="ARBA" id="ARBA00022723"/>
    </source>
</evidence>
<dbReference type="Gene3D" id="3.30.470.20">
    <property type="entry name" value="ATP-grasp fold, B domain"/>
    <property type="match status" value="1"/>
</dbReference>
<proteinExistence type="inferred from homology"/>
<keyword evidence="18" id="KW-1185">Reference proteome</keyword>
<dbReference type="InterPro" id="IPR002192">
    <property type="entry name" value="PPDK_AMP/ATP-bd"/>
</dbReference>
<keyword evidence="17" id="KW-0670">Pyruvate</keyword>
<dbReference type="SUPFAM" id="SSF52009">
    <property type="entry name" value="Phosphohistidine domain"/>
    <property type="match status" value="1"/>
</dbReference>
<protein>
    <recommendedName>
        <fullName evidence="6">Phosphoenolpyruvate synthase</fullName>
        <ecNumber evidence="5">2.7.9.2</ecNumber>
    </recommendedName>
    <alternativeName>
        <fullName evidence="13">Pyruvate, water dikinase</fullName>
    </alternativeName>
</protein>
<dbReference type="InterPro" id="IPR008279">
    <property type="entry name" value="PEP-util_enz_mobile_dom"/>
</dbReference>
<dbReference type="PANTHER" id="PTHR43030:SF1">
    <property type="entry name" value="PHOSPHOENOLPYRUVATE SYNTHASE"/>
    <property type="match status" value="1"/>
</dbReference>
<dbReference type="PANTHER" id="PTHR43030">
    <property type="entry name" value="PHOSPHOENOLPYRUVATE SYNTHASE"/>
    <property type="match status" value="1"/>
</dbReference>
<keyword evidence="9" id="KW-0547">Nucleotide-binding</keyword>
<dbReference type="InterPro" id="IPR013815">
    <property type="entry name" value="ATP_grasp_subdomain_1"/>
</dbReference>
<comment type="cofactor">
    <cofactor evidence="1">
        <name>Mg(2+)</name>
        <dbReference type="ChEBI" id="CHEBI:18420"/>
    </cofactor>
</comment>
<evidence type="ECO:0000256" key="9">
    <source>
        <dbReference type="ARBA" id="ARBA00022741"/>
    </source>
</evidence>
<keyword evidence="7 17" id="KW-0808">Transferase</keyword>
<evidence type="ECO:0000256" key="2">
    <source>
        <dbReference type="ARBA" id="ARBA00002988"/>
    </source>
</evidence>
<keyword evidence="11" id="KW-0067">ATP-binding</keyword>
<gene>
    <name evidence="17" type="primary">ppsA_3</name>
    <name evidence="17" type="ORF">NNJEOMEG_01911</name>
</gene>
<evidence type="ECO:0000256" key="13">
    <source>
        <dbReference type="ARBA" id="ARBA00033470"/>
    </source>
</evidence>
<comment type="catalytic activity">
    <reaction evidence="14">
        <text>pyruvate + ATP + H2O = phosphoenolpyruvate + AMP + phosphate + 2 H(+)</text>
        <dbReference type="Rhea" id="RHEA:11364"/>
        <dbReference type="ChEBI" id="CHEBI:15361"/>
        <dbReference type="ChEBI" id="CHEBI:15377"/>
        <dbReference type="ChEBI" id="CHEBI:15378"/>
        <dbReference type="ChEBI" id="CHEBI:30616"/>
        <dbReference type="ChEBI" id="CHEBI:43474"/>
        <dbReference type="ChEBI" id="CHEBI:58702"/>
        <dbReference type="ChEBI" id="CHEBI:456215"/>
        <dbReference type="EC" id="2.7.9.2"/>
    </reaction>
</comment>
<dbReference type="RefSeq" id="WP_235956916.1">
    <property type="nucleotide sequence ID" value="NZ_BLTE01000008.1"/>
</dbReference>
<comment type="function">
    <text evidence="2">Catalyzes the phosphorylation of pyruvate to phosphoenolpyruvate.</text>
</comment>
<feature type="domain" description="PEP-utilising enzyme mobile" evidence="15">
    <location>
        <begin position="487"/>
        <end position="556"/>
    </location>
</feature>
<evidence type="ECO:0000259" key="16">
    <source>
        <dbReference type="Pfam" id="PF01326"/>
    </source>
</evidence>
<keyword evidence="12" id="KW-0460">Magnesium</keyword>
<dbReference type="GO" id="GO:0005524">
    <property type="term" value="F:ATP binding"/>
    <property type="evidence" value="ECO:0007669"/>
    <property type="project" value="UniProtKB-KW"/>
</dbReference>
<evidence type="ECO:0000313" key="18">
    <source>
        <dbReference type="Proteomes" id="UP000494245"/>
    </source>
</evidence>